<dbReference type="Gene3D" id="3.20.20.450">
    <property type="entry name" value="EAL domain"/>
    <property type="match status" value="1"/>
</dbReference>
<dbReference type="GO" id="GO:0071111">
    <property type="term" value="F:cyclic-guanylate-specific phosphodiesterase activity"/>
    <property type="evidence" value="ECO:0007669"/>
    <property type="project" value="InterPro"/>
</dbReference>
<comment type="caution">
    <text evidence="2">The sequence shown here is derived from an EMBL/GenBank/DDBJ whole genome shotgun (WGS) entry which is preliminary data.</text>
</comment>
<dbReference type="SUPFAM" id="SSF141868">
    <property type="entry name" value="EAL domain-like"/>
    <property type="match status" value="1"/>
</dbReference>
<proteinExistence type="predicted"/>
<evidence type="ECO:0000313" key="3">
    <source>
        <dbReference type="Proteomes" id="UP000257032"/>
    </source>
</evidence>
<dbReference type="InterPro" id="IPR035919">
    <property type="entry name" value="EAL_sf"/>
</dbReference>
<dbReference type="PANTHER" id="PTHR33121">
    <property type="entry name" value="CYCLIC DI-GMP PHOSPHODIESTERASE PDEF"/>
    <property type="match status" value="1"/>
</dbReference>
<dbReference type="Proteomes" id="UP000257032">
    <property type="component" value="Unassembled WGS sequence"/>
</dbReference>
<gene>
    <name evidence="2" type="ORF">DXT76_19695</name>
</gene>
<dbReference type="InterPro" id="IPR001633">
    <property type="entry name" value="EAL_dom"/>
</dbReference>
<dbReference type="Pfam" id="PF00563">
    <property type="entry name" value="EAL"/>
    <property type="match status" value="1"/>
</dbReference>
<dbReference type="PANTHER" id="PTHR33121:SF76">
    <property type="entry name" value="SIGNALING PROTEIN"/>
    <property type="match status" value="1"/>
</dbReference>
<dbReference type="PROSITE" id="PS50883">
    <property type="entry name" value="EAL"/>
    <property type="match status" value="1"/>
</dbReference>
<reference evidence="2 3" key="1">
    <citation type="submission" date="2018-08" db="EMBL/GenBank/DDBJ databases">
        <title>Genome sequence of strict halophilic Halobacillus trueperi SS1 isolated from Lunsu, a salty water body of North West Himalayas.</title>
        <authorList>
            <person name="Gupta S."/>
            <person name="Sharma P."/>
            <person name="Dev K."/>
            <person name="Baumler D."/>
            <person name="Sourirajan A."/>
        </authorList>
    </citation>
    <scope>NUCLEOTIDE SEQUENCE [LARGE SCALE GENOMIC DNA]</scope>
    <source>
        <strain evidence="2 3">SS1</strain>
    </source>
</reference>
<name>A0A3D8VD21_9BACI</name>
<protein>
    <submittedName>
        <fullName evidence="2">EAL domain-containing protein</fullName>
    </submittedName>
</protein>
<dbReference type="EMBL" id="QTLC01000075">
    <property type="protein sequence ID" value="RDY67317.1"/>
    <property type="molecule type" value="Genomic_DNA"/>
</dbReference>
<evidence type="ECO:0000259" key="1">
    <source>
        <dbReference type="PROSITE" id="PS50883"/>
    </source>
</evidence>
<sequence>MSLAQQRERKSSEDVLTSYMNEDKLFIHYQPIINIHKESVIGFEALTRFPVSAYFKSPVELFQFADQTNRLFQLEKHTRELAIDSVLPYLQEKQQLWVNLSPNVIHDDSFIPGFTHAVLKNTGLNPDQIVFEITEHSAISDFQSFRKLLEHYRKQGFKVAIDDVGAGYSSLQMISELKPDYLKIDRSLITHIDQFREKQYMVEALQHIGKKLGAGIIAEGVETEGECLHLIQMGIFLMQGYYFAEPDYPPPPLPVSISEQLNLQRNSQMFPLKIGEHTTFFELMTWIMAYQGSYDHHFALIHVPNRKEVLPLTEVVRFVASHGTKKKETVWPHLRSLFT</sequence>
<dbReference type="AlphaFoldDB" id="A0A3D8VD21"/>
<dbReference type="CDD" id="cd01948">
    <property type="entry name" value="EAL"/>
    <property type="match status" value="1"/>
</dbReference>
<feature type="domain" description="EAL" evidence="1">
    <location>
        <begin position="9"/>
        <end position="260"/>
    </location>
</feature>
<dbReference type="RefSeq" id="WP_115895135.1">
    <property type="nucleotide sequence ID" value="NZ_QTLC01000075.1"/>
</dbReference>
<dbReference type="SMART" id="SM00052">
    <property type="entry name" value="EAL"/>
    <property type="match status" value="1"/>
</dbReference>
<evidence type="ECO:0000313" key="2">
    <source>
        <dbReference type="EMBL" id="RDY67317.1"/>
    </source>
</evidence>
<organism evidence="2 3">
    <name type="scientific">Halobacillus trueperi</name>
    <dbReference type="NCBI Taxonomy" id="156205"/>
    <lineage>
        <taxon>Bacteria</taxon>
        <taxon>Bacillati</taxon>
        <taxon>Bacillota</taxon>
        <taxon>Bacilli</taxon>
        <taxon>Bacillales</taxon>
        <taxon>Bacillaceae</taxon>
        <taxon>Halobacillus</taxon>
    </lineage>
</organism>
<dbReference type="InterPro" id="IPR050706">
    <property type="entry name" value="Cyclic-di-GMP_PDE-like"/>
</dbReference>
<accession>A0A3D8VD21</accession>